<evidence type="ECO:0000256" key="3">
    <source>
        <dbReference type="ARBA" id="ARBA00012083"/>
    </source>
</evidence>
<dbReference type="InterPro" id="IPR008183">
    <property type="entry name" value="Aldose_1/G6P_1-epimerase"/>
</dbReference>
<comment type="catalytic activity">
    <reaction evidence="1">
        <text>alpha-D-glucose 6-phosphate = beta-D-glucose 6-phosphate</text>
        <dbReference type="Rhea" id="RHEA:16249"/>
        <dbReference type="ChEBI" id="CHEBI:58225"/>
        <dbReference type="ChEBI" id="CHEBI:58247"/>
        <dbReference type="EC" id="5.1.3.15"/>
    </reaction>
</comment>
<keyword evidence="6" id="KW-1185">Reference proteome</keyword>
<organism evidence="5 6">
    <name type="scientific">Pycnococcus provasolii</name>
    <dbReference type="NCBI Taxonomy" id="41880"/>
    <lineage>
        <taxon>Eukaryota</taxon>
        <taxon>Viridiplantae</taxon>
        <taxon>Chlorophyta</taxon>
        <taxon>Pseudoscourfieldiophyceae</taxon>
        <taxon>Pseudoscourfieldiales</taxon>
        <taxon>Pycnococcaceae</taxon>
        <taxon>Pycnococcus</taxon>
    </lineage>
</organism>
<evidence type="ECO:0000256" key="4">
    <source>
        <dbReference type="ARBA" id="ARBA00023235"/>
    </source>
</evidence>
<sequence length="371" mass="40358">MNLSRLILFGAVSYLQGKGCKKPLCPIPVMPAVMSSARVARGASARAPARAPGRQSSRCSPLSRSRVYASSETVTDDSLAALNIKYAIPGSVEFVEGREGLPAVKLTHACGASAEVYLFGGCVMSWKQATGDEVLYVRPDAKFDKSKPISGGMPHCFPQFGPGEMQQHGFARNLDWEVSSTSADVNPDDKDPCVEITLRDNEYTRAMWDHAFELHYSITLHGEELQTEYRVINTGDKPFSFQAALHSYFEVVNIKLAAVEGLGGMKYLDKVADAENPPTKEMPNGTLTFAGPVDSVFENSPSEVSLLVGNGAGIALQQTGFTDTIVWTPWEDMPDCYESFCCVENAKAVKPVTLDPNDTWNATTRFAVYTA</sequence>
<dbReference type="OrthoDB" id="1659429at2759"/>
<dbReference type="EMBL" id="BNJQ01000038">
    <property type="protein sequence ID" value="GHP12069.1"/>
    <property type="molecule type" value="Genomic_DNA"/>
</dbReference>
<dbReference type="InterPro" id="IPR011013">
    <property type="entry name" value="Gal_mutarotase_sf_dom"/>
</dbReference>
<comment type="similarity">
    <text evidence="2">Belongs to the glucose-6-phosphate 1-epimerase family.</text>
</comment>
<accession>A0A830I4V5</accession>
<dbReference type="PANTHER" id="PTHR11122">
    <property type="entry name" value="APOSPORY-ASSOCIATED PROTEIN C-RELATED"/>
    <property type="match status" value="1"/>
</dbReference>
<dbReference type="Proteomes" id="UP000660262">
    <property type="component" value="Unassembled WGS sequence"/>
</dbReference>
<evidence type="ECO:0000256" key="1">
    <source>
        <dbReference type="ARBA" id="ARBA00001096"/>
    </source>
</evidence>
<proteinExistence type="inferred from homology"/>
<dbReference type="InterPro" id="IPR014718">
    <property type="entry name" value="GH-type_carb-bd"/>
</dbReference>
<dbReference type="Gene3D" id="2.70.98.10">
    <property type="match status" value="1"/>
</dbReference>
<dbReference type="CDD" id="cd09020">
    <property type="entry name" value="D-hex-6-P-epi_like"/>
    <property type="match status" value="1"/>
</dbReference>
<dbReference type="InterPro" id="IPR025532">
    <property type="entry name" value="G6P_1-epimerase"/>
</dbReference>
<dbReference type="AlphaFoldDB" id="A0A830I4V5"/>
<gene>
    <name evidence="5" type="ORF">PPROV_001079600</name>
</gene>
<dbReference type="GO" id="GO:0005975">
    <property type="term" value="P:carbohydrate metabolic process"/>
    <property type="evidence" value="ECO:0007669"/>
    <property type="project" value="InterPro"/>
</dbReference>
<dbReference type="SUPFAM" id="SSF74650">
    <property type="entry name" value="Galactose mutarotase-like"/>
    <property type="match status" value="1"/>
</dbReference>
<reference evidence="5" key="1">
    <citation type="submission" date="2020-10" db="EMBL/GenBank/DDBJ databases">
        <title>Unveiling of a novel bifunctional photoreceptor, Dualchrome1, isolated from a cosmopolitan green alga.</title>
        <authorList>
            <person name="Suzuki S."/>
            <person name="Kawachi M."/>
        </authorList>
    </citation>
    <scope>NUCLEOTIDE SEQUENCE</scope>
    <source>
        <strain evidence="5">NIES 2893</strain>
    </source>
</reference>
<dbReference type="GO" id="GO:0047938">
    <property type="term" value="F:glucose-6-phosphate 1-epimerase activity"/>
    <property type="evidence" value="ECO:0007669"/>
    <property type="project" value="UniProtKB-EC"/>
</dbReference>
<evidence type="ECO:0000313" key="6">
    <source>
        <dbReference type="Proteomes" id="UP000660262"/>
    </source>
</evidence>
<protein>
    <recommendedName>
        <fullName evidence="3">glucose-6-phosphate 1-epimerase</fullName>
        <ecNumber evidence="3">5.1.3.15</ecNumber>
    </recommendedName>
</protein>
<dbReference type="EC" id="5.1.3.15" evidence="3"/>
<keyword evidence="4" id="KW-0413">Isomerase</keyword>
<dbReference type="PANTHER" id="PTHR11122:SF39">
    <property type="entry name" value="GLUCOSE-6-PHOSPHATE 1-EPIMERASE"/>
    <property type="match status" value="1"/>
</dbReference>
<comment type="caution">
    <text evidence="5">The sequence shown here is derived from an EMBL/GenBank/DDBJ whole genome shotgun (WGS) entry which is preliminary data.</text>
</comment>
<dbReference type="GO" id="GO:0005737">
    <property type="term" value="C:cytoplasm"/>
    <property type="evidence" value="ECO:0007669"/>
    <property type="project" value="TreeGrafter"/>
</dbReference>
<dbReference type="Pfam" id="PF01263">
    <property type="entry name" value="Aldose_epim"/>
    <property type="match status" value="1"/>
</dbReference>
<dbReference type="GO" id="GO:0030246">
    <property type="term" value="F:carbohydrate binding"/>
    <property type="evidence" value="ECO:0007669"/>
    <property type="project" value="InterPro"/>
</dbReference>
<name>A0A830I4V5_9CHLO</name>
<evidence type="ECO:0000256" key="2">
    <source>
        <dbReference type="ARBA" id="ARBA00005866"/>
    </source>
</evidence>
<evidence type="ECO:0000313" key="5">
    <source>
        <dbReference type="EMBL" id="GHP12069.1"/>
    </source>
</evidence>